<dbReference type="AlphaFoldDB" id="A0A1E8FG60"/>
<dbReference type="PROSITE" id="PS51755">
    <property type="entry name" value="OMPR_PHOB"/>
    <property type="match status" value="1"/>
</dbReference>
<evidence type="ECO:0000256" key="2">
    <source>
        <dbReference type="PROSITE-ProRule" id="PRU01091"/>
    </source>
</evidence>
<dbReference type="GO" id="GO:0003677">
    <property type="term" value="F:DNA binding"/>
    <property type="evidence" value="ECO:0007669"/>
    <property type="project" value="UniProtKB-UniRule"/>
</dbReference>
<dbReference type="Pfam" id="PF00486">
    <property type="entry name" value="Trans_reg_C"/>
    <property type="match status" value="1"/>
</dbReference>
<keyword evidence="5" id="KW-1185">Reference proteome</keyword>
<name>A0A1E8FG60_9ALTE</name>
<dbReference type="SUPFAM" id="SSF46894">
    <property type="entry name" value="C-terminal effector domain of the bipartite response regulators"/>
    <property type="match status" value="1"/>
</dbReference>
<dbReference type="EMBL" id="MJIC01000010">
    <property type="protein sequence ID" value="OFI34932.1"/>
    <property type="molecule type" value="Genomic_DNA"/>
</dbReference>
<evidence type="ECO:0000259" key="3">
    <source>
        <dbReference type="PROSITE" id="PS51755"/>
    </source>
</evidence>
<dbReference type="InterPro" id="IPR001867">
    <property type="entry name" value="OmpR/PhoB-type_DNA-bd"/>
</dbReference>
<gene>
    <name evidence="4" type="ORF">BFC17_15310</name>
</gene>
<evidence type="ECO:0000256" key="1">
    <source>
        <dbReference type="ARBA" id="ARBA00023125"/>
    </source>
</evidence>
<dbReference type="SMART" id="SM00862">
    <property type="entry name" value="Trans_reg_C"/>
    <property type="match status" value="1"/>
</dbReference>
<keyword evidence="1 2" id="KW-0238">DNA-binding</keyword>
<dbReference type="GO" id="GO:0000160">
    <property type="term" value="P:phosphorelay signal transduction system"/>
    <property type="evidence" value="ECO:0007669"/>
    <property type="project" value="InterPro"/>
</dbReference>
<proteinExistence type="predicted"/>
<reference evidence="4 5" key="1">
    <citation type="submission" date="2016-09" db="EMBL/GenBank/DDBJ databases">
        <title>Alteromonas lipolytica, a new species isolated from sea water.</title>
        <authorList>
            <person name="Wu Y.-H."/>
            <person name="Cheng H."/>
            <person name="Xu X.-W."/>
        </authorList>
    </citation>
    <scope>NUCLEOTIDE SEQUENCE [LARGE SCALE GENOMIC DNA]</scope>
    <source>
        <strain evidence="4 5">JW12</strain>
    </source>
</reference>
<sequence length="116" mass="13900">MTYDKSSRTITDTQGVQRILSPKCGLLFELLIDNQGHIVTRETMRETIWQRQVVSEDMINHLVCRLRKELNSLEQECPWQIEVIPKLGYRLVTETHHHLIKAWLQRWIDWVNHIIK</sequence>
<feature type="domain" description="OmpR/PhoB-type" evidence="3">
    <location>
        <begin position="1"/>
        <end position="93"/>
    </location>
</feature>
<accession>A0A1E8FG60</accession>
<organism evidence="4 5">
    <name type="scientific">Alteromonas lipolytica</name>
    <dbReference type="NCBI Taxonomy" id="1856405"/>
    <lineage>
        <taxon>Bacteria</taxon>
        <taxon>Pseudomonadati</taxon>
        <taxon>Pseudomonadota</taxon>
        <taxon>Gammaproteobacteria</taxon>
        <taxon>Alteromonadales</taxon>
        <taxon>Alteromonadaceae</taxon>
        <taxon>Alteromonas/Salinimonas group</taxon>
        <taxon>Alteromonas</taxon>
    </lineage>
</organism>
<dbReference type="InterPro" id="IPR036388">
    <property type="entry name" value="WH-like_DNA-bd_sf"/>
</dbReference>
<comment type="caution">
    <text evidence="4">The sequence shown here is derived from an EMBL/GenBank/DDBJ whole genome shotgun (WGS) entry which is preliminary data.</text>
</comment>
<evidence type="ECO:0000313" key="5">
    <source>
        <dbReference type="Proteomes" id="UP000176037"/>
    </source>
</evidence>
<dbReference type="InterPro" id="IPR016032">
    <property type="entry name" value="Sig_transdc_resp-reg_C-effctor"/>
</dbReference>
<dbReference type="Proteomes" id="UP000176037">
    <property type="component" value="Unassembled WGS sequence"/>
</dbReference>
<dbReference type="STRING" id="1856405.BFC17_15310"/>
<dbReference type="GO" id="GO:0006355">
    <property type="term" value="P:regulation of DNA-templated transcription"/>
    <property type="evidence" value="ECO:0007669"/>
    <property type="project" value="InterPro"/>
</dbReference>
<feature type="DNA-binding region" description="OmpR/PhoB-type" evidence="2">
    <location>
        <begin position="1"/>
        <end position="93"/>
    </location>
</feature>
<dbReference type="OrthoDB" id="6332911at2"/>
<dbReference type="Gene3D" id="1.10.10.10">
    <property type="entry name" value="Winged helix-like DNA-binding domain superfamily/Winged helix DNA-binding domain"/>
    <property type="match status" value="1"/>
</dbReference>
<dbReference type="RefSeq" id="WP_070175850.1">
    <property type="nucleotide sequence ID" value="NZ_BMJR01000001.1"/>
</dbReference>
<protein>
    <recommendedName>
        <fullName evidence="3">OmpR/PhoB-type domain-containing protein</fullName>
    </recommendedName>
</protein>
<evidence type="ECO:0000313" key="4">
    <source>
        <dbReference type="EMBL" id="OFI34932.1"/>
    </source>
</evidence>